<dbReference type="Proteomes" id="UP000029121">
    <property type="component" value="Unassembled WGS sequence"/>
</dbReference>
<dbReference type="STRING" id="81985.R0FYN0"/>
<name>R0FYN0_9BRAS</name>
<dbReference type="SUPFAM" id="SSF47699">
    <property type="entry name" value="Bifunctional inhibitor/lipid-transfer protein/seed storage 2S albumin"/>
    <property type="match status" value="1"/>
</dbReference>
<comment type="function">
    <text evidence="2">Plant non-specific lipid-transfer proteins transfer phospholipids as well as galactolipids across membranes. May play a role in wax or cutin deposition in the cell walls of expanding epidermal cells and certain secretory tissues.</text>
</comment>
<dbReference type="GO" id="GO:0008289">
    <property type="term" value="F:lipid binding"/>
    <property type="evidence" value="ECO:0007669"/>
    <property type="project" value="UniProtKB-KW"/>
</dbReference>
<dbReference type="InterPro" id="IPR036312">
    <property type="entry name" value="Bifun_inhib/LTP/seed_sf"/>
</dbReference>
<feature type="domain" description="Bifunctional inhibitor/plant lipid transfer protein/seed storage helical" evidence="4">
    <location>
        <begin position="30"/>
        <end position="117"/>
    </location>
</feature>
<organism evidence="5 6">
    <name type="scientific">Capsella rubella</name>
    <dbReference type="NCBI Taxonomy" id="81985"/>
    <lineage>
        <taxon>Eukaryota</taxon>
        <taxon>Viridiplantae</taxon>
        <taxon>Streptophyta</taxon>
        <taxon>Embryophyta</taxon>
        <taxon>Tracheophyta</taxon>
        <taxon>Spermatophyta</taxon>
        <taxon>Magnoliopsida</taxon>
        <taxon>eudicotyledons</taxon>
        <taxon>Gunneridae</taxon>
        <taxon>Pentapetalae</taxon>
        <taxon>rosids</taxon>
        <taxon>malvids</taxon>
        <taxon>Brassicales</taxon>
        <taxon>Brassicaceae</taxon>
        <taxon>Camelineae</taxon>
        <taxon>Capsella</taxon>
    </lineage>
</organism>
<dbReference type="OrthoDB" id="1890443at2759"/>
<evidence type="ECO:0000256" key="1">
    <source>
        <dbReference type="ARBA" id="ARBA00009748"/>
    </source>
</evidence>
<protein>
    <recommendedName>
        <fullName evidence="2">Non-specific lipid-transfer protein</fullName>
    </recommendedName>
</protein>
<dbReference type="Pfam" id="PF00234">
    <property type="entry name" value="Tryp_alpha_amyl"/>
    <property type="match status" value="1"/>
</dbReference>
<dbReference type="eggNOG" id="ENOG502S4CI">
    <property type="taxonomic scope" value="Eukaryota"/>
</dbReference>
<evidence type="ECO:0000259" key="4">
    <source>
        <dbReference type="SMART" id="SM00499"/>
    </source>
</evidence>
<dbReference type="KEGG" id="crb:17887976"/>
<keyword evidence="2" id="KW-0813">Transport</keyword>
<feature type="chain" id="PRO_5004342117" description="Non-specific lipid-transfer protein" evidence="3">
    <location>
        <begin position="26"/>
        <end position="118"/>
    </location>
</feature>
<evidence type="ECO:0000256" key="3">
    <source>
        <dbReference type="SAM" id="SignalP"/>
    </source>
</evidence>
<dbReference type="InterPro" id="IPR000528">
    <property type="entry name" value="Plant_nsLTP"/>
</dbReference>
<evidence type="ECO:0000313" key="5">
    <source>
        <dbReference type="EMBL" id="EOA28157.1"/>
    </source>
</evidence>
<keyword evidence="3" id="KW-0732">Signal</keyword>
<dbReference type="PRINTS" id="PR00382">
    <property type="entry name" value="LIPIDTRNSFER"/>
</dbReference>
<keyword evidence="2" id="KW-0446">Lipid-binding</keyword>
<accession>R0FYN0</accession>
<dbReference type="SMART" id="SM00499">
    <property type="entry name" value="AAI"/>
    <property type="match status" value="1"/>
</dbReference>
<keyword evidence="6" id="KW-1185">Reference proteome</keyword>
<dbReference type="InterPro" id="IPR016140">
    <property type="entry name" value="Bifunc_inhib/LTP/seed_store"/>
</dbReference>
<dbReference type="GO" id="GO:0006869">
    <property type="term" value="P:lipid transport"/>
    <property type="evidence" value="ECO:0007669"/>
    <property type="project" value="InterPro"/>
</dbReference>
<evidence type="ECO:0000313" key="6">
    <source>
        <dbReference type="Proteomes" id="UP000029121"/>
    </source>
</evidence>
<evidence type="ECO:0000256" key="2">
    <source>
        <dbReference type="RuleBase" id="RU000628"/>
    </source>
</evidence>
<comment type="similarity">
    <text evidence="1 2">Belongs to the plant LTP family.</text>
</comment>
<sequence>MAGVIKLVCLVLACMIVAGPITANAAKISCEAVHNTLAPCIVYVIQGGAIPPACCTGARNLYSMAHTTADRQQICGCIKKNARLVGSVLNPGADRAAGLPKACGVNISYKISFSTKCK</sequence>
<dbReference type="Gene3D" id="1.10.110.10">
    <property type="entry name" value="Plant lipid-transfer and hydrophobic proteins"/>
    <property type="match status" value="1"/>
</dbReference>
<gene>
    <name evidence="5" type="ORF">CARUB_v10024346mg</name>
</gene>
<reference evidence="6" key="1">
    <citation type="journal article" date="2013" name="Nat. Genet.">
        <title>The Capsella rubella genome and the genomic consequences of rapid mating system evolution.</title>
        <authorList>
            <person name="Slotte T."/>
            <person name="Hazzouri K.M."/>
            <person name="Agren J.A."/>
            <person name="Koenig D."/>
            <person name="Maumus F."/>
            <person name="Guo Y.L."/>
            <person name="Steige K."/>
            <person name="Platts A.E."/>
            <person name="Escobar J.S."/>
            <person name="Newman L.K."/>
            <person name="Wang W."/>
            <person name="Mandakova T."/>
            <person name="Vello E."/>
            <person name="Smith L.M."/>
            <person name="Henz S.R."/>
            <person name="Steffen J."/>
            <person name="Takuno S."/>
            <person name="Brandvain Y."/>
            <person name="Coop G."/>
            <person name="Andolfatto P."/>
            <person name="Hu T.T."/>
            <person name="Blanchette M."/>
            <person name="Clark R.M."/>
            <person name="Quesneville H."/>
            <person name="Nordborg M."/>
            <person name="Gaut B.S."/>
            <person name="Lysak M.A."/>
            <person name="Jenkins J."/>
            <person name="Grimwood J."/>
            <person name="Chapman J."/>
            <person name="Prochnik S."/>
            <person name="Shu S."/>
            <person name="Rokhsar D."/>
            <person name="Schmutz J."/>
            <person name="Weigel D."/>
            <person name="Wright S.I."/>
        </authorList>
    </citation>
    <scope>NUCLEOTIDE SEQUENCE [LARGE SCALE GENOMIC DNA]</scope>
    <source>
        <strain evidence="6">cv. Monte Gargano</strain>
    </source>
</reference>
<dbReference type="PANTHER" id="PTHR33076">
    <property type="entry name" value="NON-SPECIFIC LIPID-TRANSFER PROTEIN 2-RELATED"/>
    <property type="match status" value="1"/>
</dbReference>
<feature type="non-terminal residue" evidence="5">
    <location>
        <position position="118"/>
    </location>
</feature>
<dbReference type="AlphaFoldDB" id="R0FYN0"/>
<proteinExistence type="inferred from homology"/>
<feature type="signal peptide" evidence="3">
    <location>
        <begin position="1"/>
        <end position="25"/>
    </location>
</feature>
<dbReference type="EMBL" id="KB870808">
    <property type="protein sequence ID" value="EOA28157.1"/>
    <property type="molecule type" value="Genomic_DNA"/>
</dbReference>
<dbReference type="CDD" id="cd01960">
    <property type="entry name" value="nsLTP1"/>
    <property type="match status" value="1"/>
</dbReference>